<dbReference type="Proteomes" id="UP000827549">
    <property type="component" value="Chromosome 4"/>
</dbReference>
<dbReference type="CDD" id="cd00067">
    <property type="entry name" value="GAL4"/>
    <property type="match status" value="1"/>
</dbReference>
<dbReference type="SMART" id="SM00066">
    <property type="entry name" value="GAL4"/>
    <property type="match status" value="1"/>
</dbReference>
<dbReference type="AlphaFoldDB" id="A0AAF1BJL8"/>
<keyword evidence="2" id="KW-0805">Transcription regulation</keyword>
<dbReference type="EMBL" id="CP086717">
    <property type="protein sequence ID" value="WOO82902.1"/>
    <property type="molecule type" value="Genomic_DNA"/>
</dbReference>
<dbReference type="InterPro" id="IPR001138">
    <property type="entry name" value="Zn2Cys6_DnaBD"/>
</dbReference>
<dbReference type="InterPro" id="IPR051089">
    <property type="entry name" value="prtT"/>
</dbReference>
<dbReference type="PROSITE" id="PS00463">
    <property type="entry name" value="ZN2_CY6_FUNGAL_1"/>
    <property type="match status" value="1"/>
</dbReference>
<evidence type="ECO:0000256" key="1">
    <source>
        <dbReference type="ARBA" id="ARBA00004123"/>
    </source>
</evidence>
<dbReference type="GO" id="GO:0008270">
    <property type="term" value="F:zinc ion binding"/>
    <property type="evidence" value="ECO:0007669"/>
    <property type="project" value="InterPro"/>
</dbReference>
<dbReference type="GO" id="GO:0000976">
    <property type="term" value="F:transcription cis-regulatory region binding"/>
    <property type="evidence" value="ECO:0007669"/>
    <property type="project" value="TreeGrafter"/>
</dbReference>
<evidence type="ECO:0000256" key="6">
    <source>
        <dbReference type="SAM" id="MobiDB-lite"/>
    </source>
</evidence>
<evidence type="ECO:0000256" key="5">
    <source>
        <dbReference type="ARBA" id="ARBA00023242"/>
    </source>
</evidence>
<evidence type="ECO:0000256" key="2">
    <source>
        <dbReference type="ARBA" id="ARBA00023015"/>
    </source>
</evidence>
<dbReference type="Gene3D" id="4.10.240.10">
    <property type="entry name" value="Zn(2)-C6 fungal-type DNA-binding domain"/>
    <property type="match status" value="1"/>
</dbReference>
<accession>A0AAF1BJL8</accession>
<keyword evidence="5" id="KW-0539">Nucleus</keyword>
<dbReference type="SUPFAM" id="SSF57701">
    <property type="entry name" value="Zn2/Cys6 DNA-binding domain"/>
    <property type="match status" value="1"/>
</dbReference>
<keyword evidence="9" id="KW-1185">Reference proteome</keyword>
<keyword evidence="3" id="KW-0238">DNA-binding</keyword>
<feature type="compositionally biased region" description="Polar residues" evidence="6">
    <location>
        <begin position="1"/>
        <end position="16"/>
    </location>
</feature>
<dbReference type="InterPro" id="IPR036864">
    <property type="entry name" value="Zn2-C6_fun-type_DNA-bd_sf"/>
</dbReference>
<sequence length="784" mass="85356">MDPHPQQCTLSHSSTIMAGGRARRSASGEASVPDEPESNKRACDFCHQMKIKCVGKDNPPCKRCRSLGEECTFDRRRAAVPTRTDKERLLALENQMGSFGAALQGLTALIAENTAQLKVMSAGQTPSIVSNPSTLAQWVQAVPPVAAAPSPEVTSAPSMFPPRGIPPVSFSIYANPQAQVSALRAVHGGSSETWSGRASNTGDEDDDGEEGEEYAEVDAQVHDITPSDDEDGEIGGRRPLATALGPFLQSEETARLRSDGVNVGGAAKRPHDGVDGGDRQSRRARVDSCTCTANHSIGAEPADDDPVTLGLVGEEEGRRLFDLFHAGASDYVPIFDPATDTFDEIRRRSPLCLTTIMMIGQMCADAEVGGKSELGVKLKRHAEKIAASTLFSPIASMSIVQGLILLATWGDTAWRPVNHANAVAVDMGLYRCLPNLIATGMGAGRTPDELEADRRCVMGARLWLVLTRFKLAMSMNHGRPVVNPDEDGTISTARRLLEHPLSIPTDSRCIALVELVLHRQMGLQMLLTPEYVSPPEVDEIVHKANEAFDGWGDFWADYYASRGTGADNFLVTELSVMKSHSILQFHYHVLRGVQTKLDVDCLPRRRRHWLVRSLHVADELVAHMVQPEALVRLRFADHYAFVGLAFAAKYLLRLARILPERVDLRGVVRNVTTLADQLNRFPGFSFHRQLRHVAARTRARHRLPESGLPSPHATTTELPVPAPLVLFPEAEALGTAADELAFAQFSENLEALNGNESEWLDLLVDGPFTPLLAQESPPQAVGVA</sequence>
<feature type="domain" description="Zn(2)-C6 fungal-type" evidence="7">
    <location>
        <begin position="42"/>
        <end position="73"/>
    </location>
</feature>
<feature type="compositionally biased region" description="Acidic residues" evidence="6">
    <location>
        <begin position="202"/>
        <end position="216"/>
    </location>
</feature>
<feature type="region of interest" description="Disordered" evidence="6">
    <location>
        <begin position="184"/>
        <end position="234"/>
    </location>
</feature>
<dbReference type="PANTHER" id="PTHR31845:SF17">
    <property type="entry name" value="ZN(II)2CYS6 TRANSCRIPTION FACTOR (EUROFUNG)"/>
    <property type="match status" value="1"/>
</dbReference>
<name>A0AAF1BJL8_9TREE</name>
<feature type="region of interest" description="Disordered" evidence="6">
    <location>
        <begin position="260"/>
        <end position="284"/>
    </location>
</feature>
<gene>
    <name evidence="8" type="primary">priB_6</name>
    <name evidence="8" type="ORF">LOC62_04G006382</name>
</gene>
<dbReference type="GeneID" id="87809605"/>
<dbReference type="GO" id="GO:0000981">
    <property type="term" value="F:DNA-binding transcription factor activity, RNA polymerase II-specific"/>
    <property type="evidence" value="ECO:0007669"/>
    <property type="project" value="InterPro"/>
</dbReference>
<keyword evidence="4" id="KW-0804">Transcription</keyword>
<evidence type="ECO:0000259" key="7">
    <source>
        <dbReference type="PROSITE" id="PS50048"/>
    </source>
</evidence>
<proteinExistence type="predicted"/>
<dbReference type="PANTHER" id="PTHR31845">
    <property type="entry name" value="FINGER DOMAIN PROTEIN, PUTATIVE-RELATED"/>
    <property type="match status" value="1"/>
</dbReference>
<dbReference type="GO" id="GO:0005634">
    <property type="term" value="C:nucleus"/>
    <property type="evidence" value="ECO:0007669"/>
    <property type="project" value="UniProtKB-SubCell"/>
</dbReference>
<feature type="compositionally biased region" description="Polar residues" evidence="6">
    <location>
        <begin position="190"/>
        <end position="201"/>
    </location>
</feature>
<feature type="region of interest" description="Disordered" evidence="6">
    <location>
        <begin position="1"/>
        <end position="39"/>
    </location>
</feature>
<dbReference type="CDD" id="cd12148">
    <property type="entry name" value="fungal_TF_MHR"/>
    <property type="match status" value="1"/>
</dbReference>
<evidence type="ECO:0000256" key="3">
    <source>
        <dbReference type="ARBA" id="ARBA00023125"/>
    </source>
</evidence>
<feature type="compositionally biased region" description="Basic and acidic residues" evidence="6">
    <location>
        <begin position="269"/>
        <end position="284"/>
    </location>
</feature>
<dbReference type="Pfam" id="PF00172">
    <property type="entry name" value="Zn_clus"/>
    <property type="match status" value="1"/>
</dbReference>
<protein>
    <submittedName>
        <fullName evidence="8">Protein priB</fullName>
    </submittedName>
</protein>
<organism evidence="8 9">
    <name type="scientific">Vanrija pseudolonga</name>
    <dbReference type="NCBI Taxonomy" id="143232"/>
    <lineage>
        <taxon>Eukaryota</taxon>
        <taxon>Fungi</taxon>
        <taxon>Dikarya</taxon>
        <taxon>Basidiomycota</taxon>
        <taxon>Agaricomycotina</taxon>
        <taxon>Tremellomycetes</taxon>
        <taxon>Trichosporonales</taxon>
        <taxon>Trichosporonaceae</taxon>
        <taxon>Vanrija</taxon>
    </lineage>
</organism>
<dbReference type="RefSeq" id="XP_062628934.1">
    <property type="nucleotide sequence ID" value="XM_062772950.1"/>
</dbReference>
<reference evidence="8" key="1">
    <citation type="submission" date="2023-10" db="EMBL/GenBank/DDBJ databases">
        <authorList>
            <person name="Noh H."/>
        </authorList>
    </citation>
    <scope>NUCLEOTIDE SEQUENCE</scope>
    <source>
        <strain evidence="8">DUCC4014</strain>
    </source>
</reference>
<evidence type="ECO:0000313" key="8">
    <source>
        <dbReference type="EMBL" id="WOO82902.1"/>
    </source>
</evidence>
<evidence type="ECO:0000256" key="4">
    <source>
        <dbReference type="ARBA" id="ARBA00023163"/>
    </source>
</evidence>
<dbReference type="PROSITE" id="PS50048">
    <property type="entry name" value="ZN2_CY6_FUNGAL_2"/>
    <property type="match status" value="1"/>
</dbReference>
<evidence type="ECO:0000313" key="9">
    <source>
        <dbReference type="Proteomes" id="UP000827549"/>
    </source>
</evidence>
<comment type="subcellular location">
    <subcellularLocation>
        <location evidence="1">Nucleus</location>
    </subcellularLocation>
</comment>